<feature type="region of interest" description="Disordered" evidence="1">
    <location>
        <begin position="98"/>
        <end position="120"/>
    </location>
</feature>
<protein>
    <recommendedName>
        <fullName evidence="4">HEPN domain-containing protein</fullName>
    </recommendedName>
</protein>
<evidence type="ECO:0000313" key="2">
    <source>
        <dbReference type="EMBL" id="CAK7912968.1"/>
    </source>
</evidence>
<evidence type="ECO:0008006" key="4">
    <source>
        <dbReference type="Google" id="ProtNLM"/>
    </source>
</evidence>
<dbReference type="Proteomes" id="UP001162060">
    <property type="component" value="Unassembled WGS sequence"/>
</dbReference>
<organism evidence="2 3">
    <name type="scientific">Peronospora matthiolae</name>
    <dbReference type="NCBI Taxonomy" id="2874970"/>
    <lineage>
        <taxon>Eukaryota</taxon>
        <taxon>Sar</taxon>
        <taxon>Stramenopiles</taxon>
        <taxon>Oomycota</taxon>
        <taxon>Peronosporomycetes</taxon>
        <taxon>Peronosporales</taxon>
        <taxon>Peronosporaceae</taxon>
        <taxon>Peronospora</taxon>
    </lineage>
</organism>
<dbReference type="AlphaFoldDB" id="A0AAV1TDD2"/>
<evidence type="ECO:0000256" key="1">
    <source>
        <dbReference type="SAM" id="MobiDB-lite"/>
    </source>
</evidence>
<name>A0AAV1TDD2_9STRA</name>
<proteinExistence type="predicted"/>
<accession>A0AAV1TDD2</accession>
<evidence type="ECO:0000313" key="3">
    <source>
        <dbReference type="Proteomes" id="UP001162060"/>
    </source>
</evidence>
<comment type="caution">
    <text evidence="2">The sequence shown here is derived from an EMBL/GenBank/DDBJ whole genome shotgun (WGS) entry which is preliminary data.</text>
</comment>
<gene>
    <name evidence="2" type="ORF">PM001_LOCUS4662</name>
</gene>
<sequence>MLSTKAAEEQRIADSKISCYFAAHAYALEVIIALKETPGEEAPAFDYRNYSFPTLEYEYRATETAATRTNDEVTKASTLLKTLQRLLAKIKPKKQPAIEADFHRPDLPPLQRPAEIAEQN</sequence>
<dbReference type="EMBL" id="CAKLBY020000039">
    <property type="protein sequence ID" value="CAK7912968.1"/>
    <property type="molecule type" value="Genomic_DNA"/>
</dbReference>
<reference evidence="2" key="1">
    <citation type="submission" date="2024-01" db="EMBL/GenBank/DDBJ databases">
        <authorList>
            <person name="Webb A."/>
        </authorList>
    </citation>
    <scope>NUCLEOTIDE SEQUENCE</scope>
    <source>
        <strain evidence="2">Pm1</strain>
    </source>
</reference>